<protein>
    <recommendedName>
        <fullName evidence="10">Nuclear receptor domain-containing protein</fullName>
    </recommendedName>
</protein>
<dbReference type="SMART" id="SM00399">
    <property type="entry name" value="ZnF_C4"/>
    <property type="match status" value="1"/>
</dbReference>
<evidence type="ECO:0000313" key="12">
    <source>
        <dbReference type="Proteomes" id="UP000605970"/>
    </source>
</evidence>
<dbReference type="AlphaFoldDB" id="A0A8S9ZMU9"/>
<evidence type="ECO:0000256" key="5">
    <source>
        <dbReference type="ARBA" id="ARBA00023125"/>
    </source>
</evidence>
<evidence type="ECO:0000256" key="4">
    <source>
        <dbReference type="ARBA" id="ARBA00023015"/>
    </source>
</evidence>
<feature type="compositionally biased region" description="Low complexity" evidence="9">
    <location>
        <begin position="826"/>
        <end position="853"/>
    </location>
</feature>
<evidence type="ECO:0000259" key="10">
    <source>
        <dbReference type="SMART" id="SM00399"/>
    </source>
</evidence>
<feature type="region of interest" description="Disordered" evidence="9">
    <location>
        <begin position="1"/>
        <end position="21"/>
    </location>
</feature>
<keyword evidence="8" id="KW-0539">Nucleus</keyword>
<feature type="region of interest" description="Disordered" evidence="9">
    <location>
        <begin position="328"/>
        <end position="358"/>
    </location>
</feature>
<feature type="compositionally biased region" description="Gly residues" evidence="9">
    <location>
        <begin position="375"/>
        <end position="384"/>
    </location>
</feature>
<sequence>MINTDFQQLGSPSSANNNNSGGNGASVAAMLAAAINVANSTSASNSPPELLSSLATTTNTNPSSTPYPFSPVAAVAAQQLANAQLAAALYSSSIASPGGSAFARFQQQIAAAAVQQPQSTTNSAVSAAAVAALAAAAVNSPVNSVPSSAMLQFGPGSPAAALAQLDPLGLIRNGLIGLSNQNGSNEITQINNQLHSQQPTNPNLDVSNYAEVVLKLNHHVAEIGQHTSQFFKVLESVTGNQQHSIPSPFNVPPSQQTQLTNAALAFAASQQQQSIQLNSPTSIVFQEQQIQQQIQGGGQAIAAAATNVLQATNGEYSSIGIDSSNNCIASSSSSVEGSTEEESLSNNSQQQQQHLTSSTTPANIAAMMIASIGGGNNGNIGGGPKTPIGQGQSSPPSLLGQQQYQGMEIQNNLMEEDGNDGSNGNGRTKTCRVCGDSATGYNFNVIRFCQKCRLRKCFMVGMKKEWILSEDQLRRRKNARVKNQMVKDGNQQPTTPSSVGECSMPGSVAPVTPYMINGGSNTFSPPQQQQQIFHHNNNQQTPPPPQSQFSAVAAMAAATLAAAAAAFTKLAGSPKNSPSGAASVLSNGLDTSPLATFGLSNSPDYGVKQQHFLAGGSIENKASPSTCTHSPPSILPQLQNSYSMDNNEQQRYDPQILRLAQQQLLKKAQLQQAAAVLRQSNNNNNDALISLASVAAVQQQQQQQQSPISAVSPLVEQCHKLMLLGQQQGINNNTQIIKNGENINNGIGEAAAAAIAAVNNVSNVNNNNNNQTNGITQTTNCGTNGIISQGGNGFPNLMEMDAKQRQRLMSMRINRTIRDELGISMSPPDENNSSTNSTSPQQQQQQQRLSPNPIKIEERNSPISRLLLVWILKIVVGKVLF</sequence>
<feature type="region of interest" description="Disordered" evidence="9">
    <location>
        <begin position="41"/>
        <end position="64"/>
    </location>
</feature>
<feature type="region of interest" description="Disordered" evidence="9">
    <location>
        <begin position="375"/>
        <end position="399"/>
    </location>
</feature>
<accession>A0A8S9ZMU9</accession>
<organism evidence="11 12">
    <name type="scientific">Meloidogyne graminicola</name>
    <dbReference type="NCBI Taxonomy" id="189291"/>
    <lineage>
        <taxon>Eukaryota</taxon>
        <taxon>Metazoa</taxon>
        <taxon>Ecdysozoa</taxon>
        <taxon>Nematoda</taxon>
        <taxon>Chromadorea</taxon>
        <taxon>Rhabditida</taxon>
        <taxon>Tylenchina</taxon>
        <taxon>Tylenchomorpha</taxon>
        <taxon>Tylenchoidea</taxon>
        <taxon>Meloidogynidae</taxon>
        <taxon>Meloidogyninae</taxon>
        <taxon>Meloidogyne</taxon>
    </lineage>
</organism>
<reference evidence="11" key="1">
    <citation type="journal article" date="2020" name="Ecol. Evol.">
        <title>Genome structure and content of the rice root-knot nematode (Meloidogyne graminicola).</title>
        <authorList>
            <person name="Phan N.T."/>
            <person name="Danchin E.G.J."/>
            <person name="Klopp C."/>
            <person name="Perfus-Barbeoch L."/>
            <person name="Kozlowski D.K."/>
            <person name="Koutsovoulos G.D."/>
            <person name="Lopez-Roques C."/>
            <person name="Bouchez O."/>
            <person name="Zahm M."/>
            <person name="Besnard G."/>
            <person name="Bellafiore S."/>
        </authorList>
    </citation>
    <scope>NUCLEOTIDE SEQUENCE</scope>
    <source>
        <strain evidence="11">VN-18</strain>
    </source>
</reference>
<dbReference type="Gene3D" id="3.30.50.10">
    <property type="entry name" value="Erythroid Transcription Factor GATA-1, subunit A"/>
    <property type="match status" value="1"/>
</dbReference>
<feature type="compositionally biased region" description="Low complexity" evidence="9">
    <location>
        <begin position="389"/>
        <end position="399"/>
    </location>
</feature>
<feature type="domain" description="Nuclear receptor" evidence="10">
    <location>
        <begin position="428"/>
        <end position="465"/>
    </location>
</feature>
<keyword evidence="6" id="KW-0804">Transcription</keyword>
<proteinExistence type="predicted"/>
<keyword evidence="7" id="KW-0675">Receptor</keyword>
<evidence type="ECO:0000256" key="2">
    <source>
        <dbReference type="ARBA" id="ARBA00022771"/>
    </source>
</evidence>
<dbReference type="GO" id="GO:0003700">
    <property type="term" value="F:DNA-binding transcription factor activity"/>
    <property type="evidence" value="ECO:0007669"/>
    <property type="project" value="InterPro"/>
</dbReference>
<dbReference type="InterPro" id="IPR001628">
    <property type="entry name" value="Znf_hrmn_rcpt"/>
</dbReference>
<evidence type="ECO:0000256" key="1">
    <source>
        <dbReference type="ARBA" id="ARBA00022723"/>
    </source>
</evidence>
<dbReference type="GO" id="GO:0043565">
    <property type="term" value="F:sequence-specific DNA binding"/>
    <property type="evidence" value="ECO:0007669"/>
    <property type="project" value="InterPro"/>
</dbReference>
<dbReference type="GO" id="GO:0008270">
    <property type="term" value="F:zinc ion binding"/>
    <property type="evidence" value="ECO:0007669"/>
    <property type="project" value="UniProtKB-KW"/>
</dbReference>
<evidence type="ECO:0000256" key="7">
    <source>
        <dbReference type="ARBA" id="ARBA00023170"/>
    </source>
</evidence>
<evidence type="ECO:0000313" key="11">
    <source>
        <dbReference type="EMBL" id="KAF7634625.1"/>
    </source>
</evidence>
<evidence type="ECO:0000256" key="6">
    <source>
        <dbReference type="ARBA" id="ARBA00023163"/>
    </source>
</evidence>
<dbReference type="SUPFAM" id="SSF57716">
    <property type="entry name" value="Glucocorticoid receptor-like (DNA-binding domain)"/>
    <property type="match status" value="1"/>
</dbReference>
<feature type="region of interest" description="Disordered" evidence="9">
    <location>
        <begin position="820"/>
        <end position="854"/>
    </location>
</feature>
<dbReference type="EMBL" id="JABEBT010000054">
    <property type="protein sequence ID" value="KAF7634625.1"/>
    <property type="molecule type" value="Genomic_DNA"/>
</dbReference>
<gene>
    <name evidence="11" type="ORF">Mgra_00005962</name>
</gene>
<feature type="compositionally biased region" description="Low complexity" evidence="9">
    <location>
        <begin position="50"/>
        <end position="64"/>
    </location>
</feature>
<feature type="compositionally biased region" description="Low complexity" evidence="9">
    <location>
        <begin position="328"/>
        <end position="337"/>
    </location>
</feature>
<keyword evidence="1" id="KW-0479">Metal-binding</keyword>
<feature type="compositionally biased region" description="Low complexity" evidence="9">
    <location>
        <begin position="344"/>
        <end position="358"/>
    </location>
</feature>
<feature type="compositionally biased region" description="Low complexity" evidence="9">
    <location>
        <begin position="10"/>
        <end position="21"/>
    </location>
</feature>
<keyword evidence="12" id="KW-1185">Reference proteome</keyword>
<name>A0A8S9ZMU9_9BILA</name>
<keyword evidence="5" id="KW-0238">DNA-binding</keyword>
<keyword evidence="4" id="KW-0805">Transcription regulation</keyword>
<keyword evidence="2" id="KW-0863">Zinc-finger</keyword>
<dbReference type="OrthoDB" id="6352325at2759"/>
<keyword evidence="3" id="KW-0862">Zinc</keyword>
<evidence type="ECO:0000256" key="8">
    <source>
        <dbReference type="ARBA" id="ARBA00023242"/>
    </source>
</evidence>
<evidence type="ECO:0000256" key="3">
    <source>
        <dbReference type="ARBA" id="ARBA00022833"/>
    </source>
</evidence>
<dbReference type="Proteomes" id="UP000605970">
    <property type="component" value="Unassembled WGS sequence"/>
</dbReference>
<comment type="caution">
    <text evidence="11">The sequence shown here is derived from an EMBL/GenBank/DDBJ whole genome shotgun (WGS) entry which is preliminary data.</text>
</comment>
<evidence type="ECO:0000256" key="9">
    <source>
        <dbReference type="SAM" id="MobiDB-lite"/>
    </source>
</evidence>
<dbReference type="InterPro" id="IPR013088">
    <property type="entry name" value="Znf_NHR/GATA"/>
</dbReference>